<organism evidence="4 5">
    <name type="scientific">Gottfriedia endophytica</name>
    <dbReference type="NCBI Taxonomy" id="2820819"/>
    <lineage>
        <taxon>Bacteria</taxon>
        <taxon>Bacillati</taxon>
        <taxon>Bacillota</taxon>
        <taxon>Bacilli</taxon>
        <taxon>Bacillales</taxon>
        <taxon>Bacillaceae</taxon>
        <taxon>Gottfriedia</taxon>
    </lineage>
</organism>
<dbReference type="InterPro" id="IPR045735">
    <property type="entry name" value="Spore_III_AA_AAA+_ATPase"/>
</dbReference>
<protein>
    <submittedName>
        <fullName evidence="4">Stage III sporulation protein AA</fullName>
    </submittedName>
</protein>
<dbReference type="RefSeq" id="WP_209402907.1">
    <property type="nucleotide sequence ID" value="NZ_JAGIYQ010000002.1"/>
</dbReference>
<evidence type="ECO:0000256" key="1">
    <source>
        <dbReference type="ARBA" id="ARBA00022741"/>
    </source>
</evidence>
<name>A0A940NPB8_9BACI</name>
<sequence length="308" mass="34662">MKEVLHTFSKELCGCLERFFINLEQIEEIRIRIDRPVEVIRGGQSSFIPYIVSEEEGQQILSKLSQYSIYTIEEELKKGYITIKGGHRVGLAGRVVTEGGHVKMIRDVASYNFRIAREKIGISEKYSSYLYDGTWKNTMIIGAPQAGKTTLLRDFARLMSMGNQNLNIYPLKVGIVDERSEIAGCVKGVPQYTFGERIDVLDACPKAEGMMMLVRSMSPSVILVDEIGKKEDVEAVMEAIFAGVQLIVTVHGYSLEEVKRRPSLQPLFLQGAFQRFIEMSNAPLPGTVVNVKDFKGDSLLFKRTVNHK</sequence>
<dbReference type="Pfam" id="PF19568">
    <property type="entry name" value="Spore_III_AA"/>
    <property type="match status" value="1"/>
</dbReference>
<keyword evidence="1" id="KW-0547">Nucleotide-binding</keyword>
<dbReference type="AlphaFoldDB" id="A0A940NPB8"/>
<dbReference type="PANTHER" id="PTHR20953:SF3">
    <property type="entry name" value="P-LOOP CONTAINING NUCLEOSIDE TRIPHOSPHATE HYDROLASES SUPERFAMILY PROTEIN"/>
    <property type="match status" value="1"/>
</dbReference>
<evidence type="ECO:0000259" key="3">
    <source>
        <dbReference type="SMART" id="SM00382"/>
    </source>
</evidence>
<dbReference type="NCBIfam" id="TIGR02858">
    <property type="entry name" value="spore_III_AA"/>
    <property type="match status" value="1"/>
</dbReference>
<keyword evidence="5" id="KW-1185">Reference proteome</keyword>
<dbReference type="Proteomes" id="UP000682134">
    <property type="component" value="Unassembled WGS sequence"/>
</dbReference>
<evidence type="ECO:0000313" key="4">
    <source>
        <dbReference type="EMBL" id="MBP0724421.1"/>
    </source>
</evidence>
<dbReference type="InterPro" id="IPR003593">
    <property type="entry name" value="AAA+_ATPase"/>
</dbReference>
<comment type="caution">
    <text evidence="4">The sequence shown here is derived from an EMBL/GenBank/DDBJ whole genome shotgun (WGS) entry which is preliminary data.</text>
</comment>
<reference evidence="4" key="1">
    <citation type="submission" date="2021-04" db="EMBL/GenBank/DDBJ databases">
        <title>Genome seq and assembly of Bacillus sp.</title>
        <authorList>
            <person name="Chhetri G."/>
        </authorList>
    </citation>
    <scope>NUCLEOTIDE SEQUENCE</scope>
    <source>
        <strain evidence="4">RG28</strain>
    </source>
</reference>
<dbReference type="Gene3D" id="3.40.50.300">
    <property type="entry name" value="P-loop containing nucleotide triphosphate hydrolases"/>
    <property type="match status" value="1"/>
</dbReference>
<keyword evidence="2" id="KW-0067">ATP-binding</keyword>
<proteinExistence type="predicted"/>
<dbReference type="GO" id="GO:0005524">
    <property type="term" value="F:ATP binding"/>
    <property type="evidence" value="ECO:0007669"/>
    <property type="project" value="UniProtKB-KW"/>
</dbReference>
<gene>
    <name evidence="4" type="primary">spoIIIAA</name>
    <name evidence="4" type="ORF">J5Y03_04370</name>
</gene>
<dbReference type="SUPFAM" id="SSF52540">
    <property type="entry name" value="P-loop containing nucleoside triphosphate hydrolases"/>
    <property type="match status" value="1"/>
</dbReference>
<evidence type="ECO:0000313" key="5">
    <source>
        <dbReference type="Proteomes" id="UP000682134"/>
    </source>
</evidence>
<dbReference type="PANTHER" id="PTHR20953">
    <property type="entry name" value="KINASE-RELATED"/>
    <property type="match status" value="1"/>
</dbReference>
<feature type="domain" description="AAA+ ATPase" evidence="3">
    <location>
        <begin position="134"/>
        <end position="283"/>
    </location>
</feature>
<evidence type="ECO:0000256" key="2">
    <source>
        <dbReference type="ARBA" id="ARBA00022840"/>
    </source>
</evidence>
<dbReference type="SMART" id="SM00382">
    <property type="entry name" value="AAA"/>
    <property type="match status" value="1"/>
</dbReference>
<dbReference type="InterPro" id="IPR027417">
    <property type="entry name" value="P-loop_NTPase"/>
</dbReference>
<accession>A0A940NPB8</accession>
<dbReference type="InterPro" id="IPR014217">
    <property type="entry name" value="Spore_III_AA"/>
</dbReference>
<dbReference type="EMBL" id="JAGIYQ010000002">
    <property type="protein sequence ID" value="MBP0724421.1"/>
    <property type="molecule type" value="Genomic_DNA"/>
</dbReference>